<dbReference type="EMBL" id="CP007139">
    <property type="protein sequence ID" value="AIE85248.1"/>
    <property type="molecule type" value="Genomic_DNA"/>
</dbReference>
<proteinExistence type="predicted"/>
<dbReference type="AlphaFoldDB" id="A0A068NNV3"/>
<protein>
    <submittedName>
        <fullName evidence="1">Uncharacterized protein</fullName>
    </submittedName>
</protein>
<dbReference type="Proteomes" id="UP000027982">
    <property type="component" value="Chromosome"/>
</dbReference>
<evidence type="ECO:0000313" key="1">
    <source>
        <dbReference type="EMBL" id="AIE85248.1"/>
    </source>
</evidence>
<name>A0A068NNV3_FIMGI</name>
<keyword evidence="2" id="KW-1185">Reference proteome</keyword>
<dbReference type="HOGENOM" id="CLU_868038_0_0_0"/>
<accession>A0A068NNV3</accession>
<organism evidence="1 2">
    <name type="scientific">Fimbriimonas ginsengisoli Gsoil 348</name>
    <dbReference type="NCBI Taxonomy" id="661478"/>
    <lineage>
        <taxon>Bacteria</taxon>
        <taxon>Bacillati</taxon>
        <taxon>Armatimonadota</taxon>
        <taxon>Fimbriimonadia</taxon>
        <taxon>Fimbriimonadales</taxon>
        <taxon>Fimbriimonadaceae</taxon>
        <taxon>Fimbriimonas</taxon>
    </lineage>
</organism>
<sequence>MWAMIAHDPPELPLTGMQVVDDKGRRWPSALNVGVGAFTVLIPEGYSESPKALYAVLDTGGRDLIRVRLPNPPPPVHEAPPNFGKPWPGLRAELHEVPVQRDRLEVLVASPLPEGHVLMVKEIGSSSTLHENVVEESSFLFALGRRPIRQPIRLHYPETTREIYLRVRELAPEKRHAHVRIPGLRPRFQYGEWWLADLSKRIQLPDGTHMLVSAADRRLYRPPRHRRKEVRIFVVPSGTATVDRATLISPTHLGGTPVMFWNASGSTHGKRVDFKGGLTDIEFDVDYSAYKTVRQATLAVPTLDVMPPLADVLPSMYRRG</sequence>
<reference evidence="1 2" key="1">
    <citation type="journal article" date="2014" name="PLoS ONE">
        <title>The first complete genome sequence of the class fimbriimonadia in the phylum armatimonadetes.</title>
        <authorList>
            <person name="Hu Z.Y."/>
            <person name="Wang Y.Z."/>
            <person name="Im W.T."/>
            <person name="Wang S.Y."/>
            <person name="Zhao G.P."/>
            <person name="Zheng H.J."/>
            <person name="Quan Z.X."/>
        </authorList>
    </citation>
    <scope>NUCLEOTIDE SEQUENCE [LARGE SCALE GENOMIC DNA]</scope>
    <source>
        <strain evidence="1">Gsoil 348</strain>
    </source>
</reference>
<evidence type="ECO:0000313" key="2">
    <source>
        <dbReference type="Proteomes" id="UP000027982"/>
    </source>
</evidence>
<gene>
    <name evidence="1" type="ORF">OP10G_1880</name>
</gene>
<dbReference type="KEGG" id="fgi:OP10G_1880"/>